<comment type="caution">
    <text evidence="14">The sequence shown here is derived from an EMBL/GenBank/DDBJ whole genome shotgun (WGS) entry which is preliminary data.</text>
</comment>
<dbReference type="InterPro" id="IPR027417">
    <property type="entry name" value="P-loop_NTPase"/>
</dbReference>
<dbReference type="InterPro" id="IPR041679">
    <property type="entry name" value="DNA2/NAM7-like_C"/>
</dbReference>
<comment type="similarity">
    <text evidence="2">Belongs to the DNA2/NAM7 helicase family.</text>
</comment>
<dbReference type="InParanoid" id="A0A507B784"/>
<feature type="compositionally biased region" description="Polar residues" evidence="9">
    <location>
        <begin position="2021"/>
        <end position="2034"/>
    </location>
</feature>
<keyword evidence="8" id="KW-0175">Coiled coil</keyword>
<dbReference type="PANTHER" id="PTHR10887:SF495">
    <property type="entry name" value="HELICASE SENATAXIN ISOFORM X1-RELATED"/>
    <property type="match status" value="1"/>
</dbReference>
<dbReference type="STRING" id="1093900.A0A507B784"/>
<keyword evidence="5" id="KW-0347">Helicase</keyword>
<feature type="compositionally biased region" description="Low complexity" evidence="9">
    <location>
        <begin position="923"/>
        <end position="942"/>
    </location>
</feature>
<reference evidence="14 15" key="1">
    <citation type="submission" date="2019-06" db="EMBL/GenBank/DDBJ databases">
        <title>Draft genome sequence of the filamentous fungus Phialemoniopsis curvata isolated from diesel fuel.</title>
        <authorList>
            <person name="Varaljay V.A."/>
            <person name="Lyon W.J."/>
            <person name="Crouch A.L."/>
            <person name="Drake C.E."/>
            <person name="Hollomon J.M."/>
            <person name="Nadeau L.J."/>
            <person name="Nunn H.S."/>
            <person name="Stevenson B.S."/>
            <person name="Bojanowski C.L."/>
            <person name="Crookes-Goodson W.J."/>
        </authorList>
    </citation>
    <scope>NUCLEOTIDE SEQUENCE [LARGE SCALE GENOMIC DNA]</scope>
    <source>
        <strain evidence="14 15">D216</strain>
    </source>
</reference>
<dbReference type="GO" id="GO:0016787">
    <property type="term" value="F:hydrolase activity"/>
    <property type="evidence" value="ECO:0007669"/>
    <property type="project" value="UniProtKB-KW"/>
</dbReference>
<evidence type="ECO:0000256" key="5">
    <source>
        <dbReference type="ARBA" id="ARBA00022806"/>
    </source>
</evidence>
<dbReference type="GO" id="GO:0005524">
    <property type="term" value="F:ATP binding"/>
    <property type="evidence" value="ECO:0007669"/>
    <property type="project" value="UniProtKB-KW"/>
</dbReference>
<keyword evidence="15" id="KW-1185">Reference proteome</keyword>
<evidence type="ECO:0000313" key="15">
    <source>
        <dbReference type="Proteomes" id="UP000319257"/>
    </source>
</evidence>
<keyword evidence="6" id="KW-0067">ATP-binding</keyword>
<dbReference type="FunFam" id="3.40.50.300:FF:001152">
    <property type="entry name" value="tRNA-splicing endonuclease, putative"/>
    <property type="match status" value="1"/>
</dbReference>
<name>A0A507B784_9PEZI</name>
<evidence type="ECO:0000256" key="1">
    <source>
        <dbReference type="ARBA" id="ARBA00004123"/>
    </source>
</evidence>
<dbReference type="InterPro" id="IPR056474">
    <property type="entry name" value="SEN1_barrel"/>
</dbReference>
<sequence length="2084" mass="231416">MAMKSADEVYQEIITSYQDLEKLPEGPHLFCPKISDDDEELYSAPKVAGDTVSAEEKQQRISDANQRAKLACWASLILGVDAEKAGSWLVGWKQRVEKFLTNCDACIRGWHMHRKDLLARLLKEFDDDTTYIMEQRLNAFDKARIDRGLKAAATILDEEGPMSTAKLLGYDETAVLALYEALCCVPYLSLPENRTTFNHVFRKTQEKKPLKMGEGVIPTMTIFLFDDDPYRTRFARTAWERLPSQSLTAEQFEWAVSEHLANAANNVNSPGATLEQIRRFWDAIPVLLDAMSEELVLHSLRGMQDADVYNLAIQHLVCNSDEVLATVIKAIVALMQKSSRAFWSALALLPPPQLSMQIFNSPAFKSLLDRSLEDSMMVNEGEGRTPILVSFITVLMESLQTEQRHDVCDFLLRQFLETYMLDHNGSKESKAVCILAGLKALQLTLDGFLDPKYKILPTTSYLYINPLINSTKKYKDVIVGAAELQKTDRYNVGLSDVALSIVQSSLTLDALATRQEWRAAQHRSTPSRVVERQSSQLWDGFRQALLPGKIELAKALLMPTLYYRGVHLFRPGKKDLEVKEDEKKQFNVSFEPTVEVIGRVIDRVSDFDIHTLKNLFAAGRPGIIDPIVASLVHAEDAIREAGVLFIKTLTEEEERRIAITKLLHDYPDTFLASFSDTVDRITVDRQQRQSFTPWPPMPAVLACSRDVLAGLCDTMDGLLRSKTLSRQEKVAVKEWWSLQWQYVDHSFKTTKLTWSFIVPKAVMEDYCRDVMELASGLLIQDGVIASALGDPSDGIMAARALKEVLDAPRLWCVGLVEMLQLRDPYLVRVIVGILTKLLGRLKDNNIEPLGKALELIRNACTPNPTVPGKYLINTIMDNQQRAELQKALGDDNDADVEIVAVTRRLGDRLQVKPKKQTLLEQWSSSGTPKPTPSGSTTPKQTPAARTMKDYMADMTANTNKHKATLDKIKTKHAVKEQKTLVANAAAIKEARARDAAERQKNKDAAIAKARALRQSIVPGEGSGLQGVAGVIGKDHAPMKSEILVNSESEEESEDEDEDDMAALLEHSASGEKSLAEAELRRQKLLAAKARGPVKKVKVQRSAKDMRARLIPDMAKLHQAILEWDIFHQGNDPPNGYKCEKVADNYLTPKAYKETFFPLLVYEAWRSFVTSKDETTAKPFGVKVLTRMTVDNFLEVTTSMPKALNKDRNLTEGDIVILSKAQDPLNQPNEPHCLARIWKTTYKRDVLEVAYRLSAKGNQILPVLLPSAEFQAVKITNMTTIEREYAALESLQYYDLMDEVLSAEPSPALVFSPQRISTIQETYQLNPGQAKAIINAKENDGFTLVQGPPGTGKTKTIVAMVGVLLSGLIKNNSSAVAISRPIPGQNGQQAMPKKLLVCAPSNAAVDELVLRLKAGVVEENGTRRKINVLRLGRSDAINAGVKDVTLDELVKAEFDAQVNQNSGPSDKEKLHQEAGEIKAKLAELRPALEAASFETDNREHANALQREIDQLRARQRQIGAQIDRDKDSGNTFAREADIKRRQIQQRILNDAHVLCATLSGSGHEMFKNLNVEFETVIIDEAAQCVELGALIPLKYGCSKCVLVGDPKQLPPTVLSQSAARYGYDQSLFVRMQQNHPNDVHLLEIQYRMHPEISLFPSEVFYDKKLVDGDGMATVRRQPWHDSALLGPYRFFDVEGVQERGHKGQSLVNVNELQVAMQLYQRFRTDYSNLDLKGKIGIITPYKAQLFALRSRFTDKYGEEILQEIEFNTTDAFQGRECEIIIFSCVRASPKGGIGFMTDIRRMNVGLTRAKSSLWILGDSRALRQGPFWHQLIDNAKSRDRYTSGDILTLLRRPGVKGAPQPGFNGAVKKEQIKPLGTVDKDGDIEMKNVGSGTTAPSTPQSIPSRKPQPQPQASNPYSTPFVPPGPDKRIDGLNEKGEAVPLAPRSGHKPVVHTSASVPKKRPAEDDGVTPPSKKLHQGPSAQKVQIPTGPRAMQGRPVPPPPRPTDPSAMDVLGLNKPSPAAQTSSGPGRSTSDARGGAPPPPRGGGRPPPPPPKKSDLAKGGMVPPRKKAPVDPFVKRKPPRR</sequence>
<dbReference type="Proteomes" id="UP000319257">
    <property type="component" value="Unassembled WGS sequence"/>
</dbReference>
<dbReference type="RefSeq" id="XP_030996215.1">
    <property type="nucleotide sequence ID" value="XM_031139993.1"/>
</dbReference>
<dbReference type="GO" id="GO:0005694">
    <property type="term" value="C:chromosome"/>
    <property type="evidence" value="ECO:0007669"/>
    <property type="project" value="UniProtKB-ARBA"/>
</dbReference>
<keyword evidence="4" id="KW-0378">Hydrolase</keyword>
<evidence type="ECO:0000259" key="13">
    <source>
        <dbReference type="Pfam" id="PF23576"/>
    </source>
</evidence>
<feature type="domain" description="Helicase SEN1 beta-barrel" evidence="13">
    <location>
        <begin position="1175"/>
        <end position="1274"/>
    </location>
</feature>
<dbReference type="Pfam" id="PF13086">
    <property type="entry name" value="AAA_11"/>
    <property type="match status" value="1"/>
</dbReference>
<dbReference type="InterPro" id="IPR045055">
    <property type="entry name" value="DNA2/NAM7-like"/>
</dbReference>
<evidence type="ECO:0000259" key="10">
    <source>
        <dbReference type="Pfam" id="PF12726"/>
    </source>
</evidence>
<evidence type="ECO:0000313" key="14">
    <source>
        <dbReference type="EMBL" id="TPX14504.1"/>
    </source>
</evidence>
<dbReference type="CDD" id="cd18042">
    <property type="entry name" value="DEXXQc_SETX"/>
    <property type="match status" value="1"/>
</dbReference>
<evidence type="ECO:0000256" key="9">
    <source>
        <dbReference type="SAM" id="MobiDB-lite"/>
    </source>
</evidence>
<dbReference type="CDD" id="cd18808">
    <property type="entry name" value="SF1_C_Upf1"/>
    <property type="match status" value="1"/>
</dbReference>
<keyword evidence="7" id="KW-0539">Nucleus</keyword>
<feature type="compositionally biased region" description="Pro residues" evidence="9">
    <location>
        <begin position="2039"/>
        <end position="2054"/>
    </location>
</feature>
<dbReference type="OrthoDB" id="6513042at2759"/>
<feature type="domain" description="DNA2/NAM7 helicase-like C-terminal" evidence="12">
    <location>
        <begin position="1622"/>
        <end position="1818"/>
    </location>
</feature>
<protein>
    <submittedName>
        <fullName evidence="14">Uncharacterized protein</fullName>
    </submittedName>
</protein>
<dbReference type="GO" id="GO:0004386">
    <property type="term" value="F:helicase activity"/>
    <property type="evidence" value="ECO:0007669"/>
    <property type="project" value="UniProtKB-KW"/>
</dbReference>
<dbReference type="FunFam" id="3.40.50.300:FF:000326">
    <property type="entry name" value="P-loop containing nucleoside triphosphate hydrolase"/>
    <property type="match status" value="1"/>
</dbReference>
<feature type="region of interest" description="Disordered" evidence="9">
    <location>
        <begin position="916"/>
        <end position="944"/>
    </location>
</feature>
<evidence type="ECO:0000256" key="3">
    <source>
        <dbReference type="ARBA" id="ARBA00022741"/>
    </source>
</evidence>
<dbReference type="EMBL" id="SKBQ01000028">
    <property type="protein sequence ID" value="TPX14504.1"/>
    <property type="molecule type" value="Genomic_DNA"/>
</dbReference>
<keyword evidence="3" id="KW-0547">Nucleotide-binding</keyword>
<organism evidence="14 15">
    <name type="scientific">Thyridium curvatum</name>
    <dbReference type="NCBI Taxonomy" id="1093900"/>
    <lineage>
        <taxon>Eukaryota</taxon>
        <taxon>Fungi</taxon>
        <taxon>Dikarya</taxon>
        <taxon>Ascomycota</taxon>
        <taxon>Pezizomycotina</taxon>
        <taxon>Sordariomycetes</taxon>
        <taxon>Sordariomycetidae</taxon>
        <taxon>Thyridiales</taxon>
        <taxon>Thyridiaceae</taxon>
        <taxon>Thyridium</taxon>
    </lineage>
</organism>
<dbReference type="Gene3D" id="3.40.50.300">
    <property type="entry name" value="P-loop containing nucleotide triphosphate hydrolases"/>
    <property type="match status" value="2"/>
</dbReference>
<evidence type="ECO:0000256" key="8">
    <source>
        <dbReference type="SAM" id="Coils"/>
    </source>
</evidence>
<dbReference type="GeneID" id="41972915"/>
<accession>A0A507B784</accession>
<feature type="compositionally biased region" description="Polar residues" evidence="9">
    <location>
        <begin position="1889"/>
        <end position="1902"/>
    </location>
</feature>
<dbReference type="Pfam" id="PF12726">
    <property type="entry name" value="SEN1_N"/>
    <property type="match status" value="1"/>
</dbReference>
<dbReference type="InterPro" id="IPR047187">
    <property type="entry name" value="SF1_C_Upf1"/>
</dbReference>
<feature type="domain" description="Helicase Sen1 N-terminal" evidence="10">
    <location>
        <begin position="92"/>
        <end position="831"/>
    </location>
</feature>
<evidence type="ECO:0000256" key="2">
    <source>
        <dbReference type="ARBA" id="ARBA00007913"/>
    </source>
</evidence>
<dbReference type="InterPro" id="IPR024481">
    <property type="entry name" value="Helicase_Sen1_N"/>
</dbReference>
<gene>
    <name evidence="14" type="ORF">E0L32_005468</name>
</gene>
<evidence type="ECO:0000256" key="4">
    <source>
        <dbReference type="ARBA" id="ARBA00022801"/>
    </source>
</evidence>
<dbReference type="InterPro" id="IPR041677">
    <property type="entry name" value="DNA2/NAM7_AAA_11"/>
</dbReference>
<proteinExistence type="inferred from homology"/>
<feature type="compositionally biased region" description="Basic and acidic residues" evidence="9">
    <location>
        <begin position="1866"/>
        <end position="1885"/>
    </location>
</feature>
<dbReference type="SUPFAM" id="SSF52540">
    <property type="entry name" value="P-loop containing nucleoside triphosphate hydrolases"/>
    <property type="match status" value="1"/>
</dbReference>
<dbReference type="Pfam" id="PF23576">
    <property type="entry name" value="SEN1_barrel"/>
    <property type="match status" value="1"/>
</dbReference>
<dbReference type="GO" id="GO:0016604">
    <property type="term" value="C:nuclear body"/>
    <property type="evidence" value="ECO:0007669"/>
    <property type="project" value="TreeGrafter"/>
</dbReference>
<feature type="coiled-coil region" evidence="8">
    <location>
        <begin position="1493"/>
        <end position="1520"/>
    </location>
</feature>
<feature type="domain" description="DNA2/NAM7 helicase helicase" evidence="11">
    <location>
        <begin position="1323"/>
        <end position="1615"/>
    </location>
</feature>
<feature type="region of interest" description="Disordered" evidence="9">
    <location>
        <begin position="1851"/>
        <end position="2084"/>
    </location>
</feature>
<dbReference type="PANTHER" id="PTHR10887">
    <property type="entry name" value="DNA2/NAM7 HELICASE FAMILY"/>
    <property type="match status" value="1"/>
</dbReference>
<evidence type="ECO:0000256" key="6">
    <source>
        <dbReference type="ARBA" id="ARBA00022840"/>
    </source>
</evidence>
<dbReference type="GO" id="GO:0001147">
    <property type="term" value="F:transcription termination site sequence-specific DNA binding"/>
    <property type="evidence" value="ECO:0007669"/>
    <property type="project" value="TreeGrafter"/>
</dbReference>
<evidence type="ECO:0000256" key="7">
    <source>
        <dbReference type="ARBA" id="ARBA00023242"/>
    </source>
</evidence>
<evidence type="ECO:0000259" key="12">
    <source>
        <dbReference type="Pfam" id="PF13087"/>
    </source>
</evidence>
<dbReference type="Pfam" id="PF13087">
    <property type="entry name" value="AAA_12"/>
    <property type="match status" value="1"/>
</dbReference>
<comment type="subcellular location">
    <subcellularLocation>
        <location evidence="1">Nucleus</location>
    </subcellularLocation>
</comment>
<evidence type="ECO:0000259" key="11">
    <source>
        <dbReference type="Pfam" id="PF13086"/>
    </source>
</evidence>
<dbReference type="GO" id="GO:0006369">
    <property type="term" value="P:termination of RNA polymerase II transcription"/>
    <property type="evidence" value="ECO:0007669"/>
    <property type="project" value="TreeGrafter"/>
</dbReference>
<feature type="compositionally biased region" description="Basic and acidic residues" evidence="9">
    <location>
        <begin position="1925"/>
        <end position="1937"/>
    </location>
</feature>